<keyword evidence="2" id="KW-0732">Signal</keyword>
<evidence type="ECO:0000313" key="4">
    <source>
        <dbReference type="Proteomes" id="UP000051660"/>
    </source>
</evidence>
<evidence type="ECO:0000256" key="2">
    <source>
        <dbReference type="SAM" id="SignalP"/>
    </source>
</evidence>
<dbReference type="Proteomes" id="UP000051660">
    <property type="component" value="Unassembled WGS sequence"/>
</dbReference>
<comment type="caution">
    <text evidence="3">The sequence shown here is derived from an EMBL/GenBank/DDBJ whole genome shotgun (WGS) entry which is preliminary data.</text>
</comment>
<feature type="region of interest" description="Disordered" evidence="1">
    <location>
        <begin position="19"/>
        <end position="72"/>
    </location>
</feature>
<dbReference type="EMBL" id="LLYB01000037">
    <property type="protein sequence ID" value="KRR27104.1"/>
    <property type="molecule type" value="Genomic_DNA"/>
</dbReference>
<accession>A0A0R3NBD1</accession>
<gene>
    <name evidence="3" type="ORF">CQ14_34100</name>
</gene>
<dbReference type="OrthoDB" id="8254366at2"/>
<feature type="chain" id="PRO_5006445146" description="Pentapeptide MXKDX repeat protein" evidence="2">
    <location>
        <begin position="20"/>
        <end position="72"/>
    </location>
</feature>
<protein>
    <recommendedName>
        <fullName evidence="5">Pentapeptide MXKDX repeat protein</fullName>
    </recommendedName>
</protein>
<name>A0A0R3NBD1_9BRAD</name>
<evidence type="ECO:0000256" key="1">
    <source>
        <dbReference type="SAM" id="MobiDB-lite"/>
    </source>
</evidence>
<dbReference type="AlphaFoldDB" id="A0A0R3NBD1"/>
<feature type="compositionally biased region" description="Basic and acidic residues" evidence="1">
    <location>
        <begin position="57"/>
        <end position="72"/>
    </location>
</feature>
<proteinExistence type="predicted"/>
<sequence length="72" mass="7289">MKKLITVAVLALLCGSVFAQNTGPAPQTGMEKPGTTSGAKPDGSMDTTGMSATKGNIKRDKDGAPAPKGEKK</sequence>
<reference evidence="3 4" key="1">
    <citation type="submission" date="2014-03" db="EMBL/GenBank/DDBJ databases">
        <title>Bradyrhizobium valentinum sp. nov., isolated from effective nodules of Lupinus mariae-josephae, a lupine endemic of basic-lime soils in Eastern Spain.</title>
        <authorList>
            <person name="Duran D."/>
            <person name="Rey L."/>
            <person name="Navarro A."/>
            <person name="Busquets A."/>
            <person name="Imperial J."/>
            <person name="Ruiz-Argueso T."/>
        </authorList>
    </citation>
    <scope>NUCLEOTIDE SEQUENCE [LARGE SCALE GENOMIC DNA]</scope>
    <source>
        <strain evidence="3 4">CCBAU 23086</strain>
    </source>
</reference>
<evidence type="ECO:0000313" key="3">
    <source>
        <dbReference type="EMBL" id="KRR27104.1"/>
    </source>
</evidence>
<dbReference type="RefSeq" id="WP_057856566.1">
    <property type="nucleotide sequence ID" value="NZ_LLYB01000037.1"/>
</dbReference>
<feature type="signal peptide" evidence="2">
    <location>
        <begin position="1"/>
        <end position="19"/>
    </location>
</feature>
<feature type="compositionally biased region" description="Polar residues" evidence="1">
    <location>
        <begin position="45"/>
        <end position="54"/>
    </location>
</feature>
<organism evidence="3 4">
    <name type="scientific">Bradyrhizobium lablabi</name>
    <dbReference type="NCBI Taxonomy" id="722472"/>
    <lineage>
        <taxon>Bacteria</taxon>
        <taxon>Pseudomonadati</taxon>
        <taxon>Pseudomonadota</taxon>
        <taxon>Alphaproteobacteria</taxon>
        <taxon>Hyphomicrobiales</taxon>
        <taxon>Nitrobacteraceae</taxon>
        <taxon>Bradyrhizobium</taxon>
    </lineage>
</organism>
<evidence type="ECO:0008006" key="5">
    <source>
        <dbReference type="Google" id="ProtNLM"/>
    </source>
</evidence>